<evidence type="ECO:0000313" key="5">
    <source>
        <dbReference type="Proteomes" id="UP001233172"/>
    </source>
</evidence>
<feature type="signal peptide" evidence="3">
    <location>
        <begin position="1"/>
        <end position="19"/>
    </location>
</feature>
<feature type="compositionally biased region" description="Polar residues" evidence="1">
    <location>
        <begin position="652"/>
        <end position="662"/>
    </location>
</feature>
<comment type="caution">
    <text evidence="4">The sequence shown here is derived from an EMBL/GenBank/DDBJ whole genome shotgun (WGS) entry which is preliminary data.</text>
</comment>
<keyword evidence="2" id="KW-0472">Membrane</keyword>
<dbReference type="Proteomes" id="UP001233172">
    <property type="component" value="Unassembled WGS sequence"/>
</dbReference>
<evidence type="ECO:0000256" key="2">
    <source>
        <dbReference type="SAM" id="Phobius"/>
    </source>
</evidence>
<feature type="chain" id="PRO_5042094095" evidence="3">
    <location>
        <begin position="20"/>
        <end position="662"/>
    </location>
</feature>
<feature type="region of interest" description="Disordered" evidence="1">
    <location>
        <begin position="641"/>
        <end position="662"/>
    </location>
</feature>
<organism evidence="4 5">
    <name type="scientific">Biomphalaria pfeifferi</name>
    <name type="common">Bloodfluke planorb</name>
    <name type="synonym">Freshwater snail</name>
    <dbReference type="NCBI Taxonomy" id="112525"/>
    <lineage>
        <taxon>Eukaryota</taxon>
        <taxon>Metazoa</taxon>
        <taxon>Spiralia</taxon>
        <taxon>Lophotrochozoa</taxon>
        <taxon>Mollusca</taxon>
        <taxon>Gastropoda</taxon>
        <taxon>Heterobranchia</taxon>
        <taxon>Euthyneura</taxon>
        <taxon>Panpulmonata</taxon>
        <taxon>Hygrophila</taxon>
        <taxon>Lymnaeoidea</taxon>
        <taxon>Planorbidae</taxon>
        <taxon>Biomphalaria</taxon>
    </lineage>
</organism>
<proteinExistence type="predicted"/>
<keyword evidence="3" id="KW-0732">Signal</keyword>
<reference evidence="4" key="2">
    <citation type="submission" date="2023-04" db="EMBL/GenBank/DDBJ databases">
        <authorList>
            <person name="Bu L."/>
            <person name="Lu L."/>
            <person name="Laidemitt M.R."/>
            <person name="Zhang S.M."/>
            <person name="Mutuku M."/>
            <person name="Mkoji G."/>
            <person name="Steinauer M."/>
            <person name="Loker E.S."/>
        </authorList>
    </citation>
    <scope>NUCLEOTIDE SEQUENCE</scope>
    <source>
        <strain evidence="4">KasaAsao</strain>
        <tissue evidence="4">Whole Snail</tissue>
    </source>
</reference>
<keyword evidence="2" id="KW-1133">Transmembrane helix</keyword>
<accession>A0AAD8AY83</accession>
<dbReference type="EMBL" id="JASAOG010000210">
    <property type="protein sequence ID" value="KAK0043838.1"/>
    <property type="molecule type" value="Genomic_DNA"/>
</dbReference>
<feature type="transmembrane region" description="Helical" evidence="2">
    <location>
        <begin position="259"/>
        <end position="281"/>
    </location>
</feature>
<keyword evidence="5" id="KW-1185">Reference proteome</keyword>
<protein>
    <submittedName>
        <fullName evidence="4">Uncharacterized protein</fullName>
    </submittedName>
</protein>
<evidence type="ECO:0000313" key="4">
    <source>
        <dbReference type="EMBL" id="KAK0043838.1"/>
    </source>
</evidence>
<evidence type="ECO:0000256" key="1">
    <source>
        <dbReference type="SAM" id="MobiDB-lite"/>
    </source>
</evidence>
<gene>
    <name evidence="4" type="ORF">Bpfe_026720</name>
</gene>
<name>A0AAD8AY83_BIOPF</name>
<reference evidence="4" key="1">
    <citation type="journal article" date="2023" name="PLoS Negl. Trop. Dis.">
        <title>A genome sequence for Biomphalaria pfeifferi, the major vector snail for the human-infecting parasite Schistosoma mansoni.</title>
        <authorList>
            <person name="Bu L."/>
            <person name="Lu L."/>
            <person name="Laidemitt M.R."/>
            <person name="Zhang S.M."/>
            <person name="Mutuku M."/>
            <person name="Mkoji G."/>
            <person name="Steinauer M."/>
            <person name="Loker E.S."/>
        </authorList>
    </citation>
    <scope>NUCLEOTIDE SEQUENCE</scope>
    <source>
        <strain evidence="4">KasaAsao</strain>
    </source>
</reference>
<evidence type="ECO:0000256" key="3">
    <source>
        <dbReference type="SAM" id="SignalP"/>
    </source>
</evidence>
<keyword evidence="2" id="KW-0812">Transmembrane</keyword>
<sequence>MMSWQLCLTFVIMISNVDMFAVMRVNWRFFSYDVYFNRSMFQSVLQCMKSKETEFCEIKTLHQGGQYNVSSISQNRNVTLRNRSFECTWDNSFNILSKIHTLKCKFVPISIPKDKCELPFLFIMKWETNEYFDDVSLHNCSLGSDLFAYSTKSPTATTRSDVMFTLTPSNVDLTNLTYYNGTTSNYQTSVSILKTKTNDQRSVIITSQPRELSKTLRISEELSESIAATTNSFYDANVVILNNEDTSMTSSDQFNVTNITLIIIGLVVSLGLIVLLVILFLRLRTRKHTNRESKDQPLDQYRDTLEHNGRAVVNVFSFSSASPEDQSKPFPNVEEFLHDDYLSLDEPNSEVALSRTSQQTNATLVQTRSEMNKQTEETITPQHDVQNVYSKLKEKIKLMTNVYGDLLPERNDESLPNHVYVLETESSEEKQGQSLVHYLDTLEQNDRVVENVYTFYSTHSEGHSKSSPANENLLQDNYVPIDTPNSEVALPTCCRQTNVSLQETQSEDREITEETVTPHRHLQDVYSKLNENIKLMTNVYGDLLPDCNSKDKYLQSSEEAKNPTDITINQTCLDTDTVYSNQNRAQLGNYYEDVSGSDSTITPHDKILTLLKCDSTCNTVIGLNADQDTTDGTIYFNEHANPYSNHVDHQSEPSNNCNNEKL</sequence>
<dbReference type="AlphaFoldDB" id="A0AAD8AY83"/>